<accession>A0A481YUK1</accession>
<dbReference type="EMBL" id="MK500333">
    <property type="protein sequence ID" value="QBK86204.1"/>
    <property type="molecule type" value="Genomic_DNA"/>
</dbReference>
<protein>
    <submittedName>
        <fullName evidence="1">Uncharacterized protein</fullName>
    </submittedName>
</protein>
<reference evidence="1" key="1">
    <citation type="journal article" date="2019" name="MBio">
        <title>Virus Genomes from Deep Sea Sediments Expand the Ocean Megavirome and Support Independent Origins of Viral Gigantism.</title>
        <authorList>
            <person name="Backstrom D."/>
            <person name="Yutin N."/>
            <person name="Jorgensen S.L."/>
            <person name="Dharamshi J."/>
            <person name="Homa F."/>
            <person name="Zaremba-Niedwiedzka K."/>
            <person name="Spang A."/>
            <person name="Wolf Y.I."/>
            <person name="Koonin E.V."/>
            <person name="Ettema T.J."/>
        </authorList>
    </citation>
    <scope>NUCLEOTIDE SEQUENCE</scope>
</reference>
<gene>
    <name evidence="1" type="ORF">LCMAC101_07990</name>
</gene>
<name>A0A481YUK1_9VIRU</name>
<proteinExistence type="predicted"/>
<sequence length="78" mass="8796">MKGGARSISVPKDMKVCDVILAIGEKEGLSHPVWVITSEIRAKCTDMEFGEANAEYLSKLHVPFLQVMDWDRSWSTQK</sequence>
<organism evidence="1">
    <name type="scientific">Marseillevirus LCMAC101</name>
    <dbReference type="NCBI Taxonomy" id="2506602"/>
    <lineage>
        <taxon>Viruses</taxon>
        <taxon>Varidnaviria</taxon>
        <taxon>Bamfordvirae</taxon>
        <taxon>Nucleocytoviricota</taxon>
        <taxon>Megaviricetes</taxon>
        <taxon>Pimascovirales</taxon>
        <taxon>Pimascovirales incertae sedis</taxon>
        <taxon>Marseilleviridae</taxon>
    </lineage>
</organism>
<evidence type="ECO:0000313" key="1">
    <source>
        <dbReference type="EMBL" id="QBK86204.1"/>
    </source>
</evidence>